<dbReference type="PROSITE" id="PS00216">
    <property type="entry name" value="SUGAR_TRANSPORT_1"/>
    <property type="match status" value="1"/>
</dbReference>
<keyword evidence="11" id="KW-1185">Reference proteome</keyword>
<feature type="transmembrane region" description="Helical" evidence="8">
    <location>
        <begin position="254"/>
        <end position="273"/>
    </location>
</feature>
<dbReference type="InterPro" id="IPR011701">
    <property type="entry name" value="MFS"/>
</dbReference>
<proteinExistence type="inferred from homology"/>
<protein>
    <submittedName>
        <fullName evidence="10">MFS transporter</fullName>
    </submittedName>
</protein>
<comment type="similarity">
    <text evidence="3">Belongs to the major facilitator superfamily. TCR/Tet family.</text>
</comment>
<reference evidence="10 11" key="1">
    <citation type="submission" date="2018-05" db="EMBL/GenBank/DDBJ databases">
        <title>complete genome sequence of Aquabacterium olei NBRC 110486.</title>
        <authorList>
            <person name="Tang B."/>
            <person name="Chang J."/>
            <person name="Zhang L."/>
            <person name="Yang H."/>
        </authorList>
    </citation>
    <scope>NUCLEOTIDE SEQUENCE [LARGE SCALE GENOMIC DNA]</scope>
    <source>
        <strain evidence="10 11">NBRC 110486</strain>
    </source>
</reference>
<dbReference type="PROSITE" id="PS50850">
    <property type="entry name" value="MFS"/>
    <property type="match status" value="1"/>
</dbReference>
<feature type="domain" description="Major facilitator superfamily (MFS) profile" evidence="9">
    <location>
        <begin position="10"/>
        <end position="404"/>
    </location>
</feature>
<feature type="transmembrane region" description="Helical" evidence="8">
    <location>
        <begin position="80"/>
        <end position="99"/>
    </location>
</feature>
<feature type="transmembrane region" description="Helical" evidence="8">
    <location>
        <begin position="285"/>
        <end position="303"/>
    </location>
</feature>
<evidence type="ECO:0000256" key="1">
    <source>
        <dbReference type="ARBA" id="ARBA00003279"/>
    </source>
</evidence>
<evidence type="ECO:0000256" key="4">
    <source>
        <dbReference type="ARBA" id="ARBA00022448"/>
    </source>
</evidence>
<feature type="transmembrane region" description="Helical" evidence="8">
    <location>
        <begin position="380"/>
        <end position="400"/>
    </location>
</feature>
<comment type="subcellular location">
    <subcellularLocation>
        <location evidence="2">Membrane</location>
        <topology evidence="2">Multi-pass membrane protein</topology>
    </subcellularLocation>
</comment>
<dbReference type="RefSeq" id="WP_109036357.1">
    <property type="nucleotide sequence ID" value="NZ_CP029210.1"/>
</dbReference>
<feature type="transmembrane region" description="Helical" evidence="8">
    <location>
        <begin position="221"/>
        <end position="242"/>
    </location>
</feature>
<dbReference type="OrthoDB" id="9764259at2"/>
<dbReference type="InterPro" id="IPR001958">
    <property type="entry name" value="Tet-R_TetA/multi-R_MdtG-like"/>
</dbReference>
<feature type="transmembrane region" description="Helical" evidence="8">
    <location>
        <begin position="138"/>
        <end position="158"/>
    </location>
</feature>
<evidence type="ECO:0000256" key="7">
    <source>
        <dbReference type="ARBA" id="ARBA00023136"/>
    </source>
</evidence>
<sequence>MASNSGRQAAMPFIMITVLLDMMSIGIIAPVLPKLIGSFMDSGAGTSVGYGAAQAAFAIAQFFSAPVLGALSDRYGRRPVLLLGLVGMAVNFFVTALATEFWMLIAVRIMGGAVCANIAVANAYVADITQPKDRAKNYGLLGAMFGLGFILGPVMGGVLGDHNIHWPFMLAGSLCLLNAVYGYFVLPESLPAERRRAFEFARTNPFSALARLRELKGVETLLWIMGLSILAQFCLHTSWFLYTEFKFGWTPKDNGLSLFAVGMMAVLVQGGLLRQIQKRMPLHNIVRIGLVSATLAFAAFGAVPEGWMMYVVIVVNVFGYMVQPGLQSVVSNAVDPSRQGESMGAVSSINSVAAMLGPVLGSPLLAAVSHYPQGDWRIGAPFYLCAAIQAIAAVIGLRYFSRAFHDAPARTVRTGV</sequence>
<organism evidence="10 11">
    <name type="scientific">Aquabacterium olei</name>
    <dbReference type="NCBI Taxonomy" id="1296669"/>
    <lineage>
        <taxon>Bacteria</taxon>
        <taxon>Pseudomonadati</taxon>
        <taxon>Pseudomonadota</taxon>
        <taxon>Betaproteobacteria</taxon>
        <taxon>Burkholderiales</taxon>
        <taxon>Aquabacterium</taxon>
    </lineage>
</organism>
<dbReference type="InterPro" id="IPR020846">
    <property type="entry name" value="MFS_dom"/>
</dbReference>
<dbReference type="GO" id="GO:0022857">
    <property type="term" value="F:transmembrane transporter activity"/>
    <property type="evidence" value="ECO:0007669"/>
    <property type="project" value="InterPro"/>
</dbReference>
<feature type="transmembrane region" description="Helical" evidence="8">
    <location>
        <begin position="342"/>
        <end position="360"/>
    </location>
</feature>
<dbReference type="PRINTS" id="PR01035">
    <property type="entry name" value="TCRTETA"/>
</dbReference>
<dbReference type="Proteomes" id="UP000244892">
    <property type="component" value="Chromosome"/>
</dbReference>
<dbReference type="AlphaFoldDB" id="A0A2U8FQT4"/>
<evidence type="ECO:0000256" key="2">
    <source>
        <dbReference type="ARBA" id="ARBA00004141"/>
    </source>
</evidence>
<keyword evidence="5 8" id="KW-0812">Transmembrane</keyword>
<feature type="transmembrane region" description="Helical" evidence="8">
    <location>
        <begin position="105"/>
        <end position="126"/>
    </location>
</feature>
<dbReference type="PANTHER" id="PTHR23504">
    <property type="entry name" value="MAJOR FACILITATOR SUPERFAMILY DOMAIN-CONTAINING PROTEIN 10"/>
    <property type="match status" value="1"/>
</dbReference>
<dbReference type="InterPro" id="IPR036259">
    <property type="entry name" value="MFS_trans_sf"/>
</dbReference>
<evidence type="ECO:0000313" key="11">
    <source>
        <dbReference type="Proteomes" id="UP000244892"/>
    </source>
</evidence>
<comment type="function">
    <text evidence="1">Resistance to tetracycline by an active tetracycline efflux. This is an energy-dependent process that decreases the accumulation of the antibiotic in whole cells. This protein functions as a metal-tetracycline/H(+) antiporter.</text>
</comment>
<evidence type="ECO:0000256" key="8">
    <source>
        <dbReference type="SAM" id="Phobius"/>
    </source>
</evidence>
<evidence type="ECO:0000313" key="10">
    <source>
        <dbReference type="EMBL" id="AWI53379.1"/>
    </source>
</evidence>
<dbReference type="PANTHER" id="PTHR23504:SF15">
    <property type="entry name" value="MAJOR FACILITATOR SUPERFAMILY (MFS) PROFILE DOMAIN-CONTAINING PROTEIN"/>
    <property type="match status" value="1"/>
</dbReference>
<dbReference type="EMBL" id="CP029210">
    <property type="protein sequence ID" value="AWI53379.1"/>
    <property type="molecule type" value="Genomic_DNA"/>
</dbReference>
<keyword evidence="7 8" id="KW-0472">Membrane</keyword>
<dbReference type="Pfam" id="PF07690">
    <property type="entry name" value="MFS_1"/>
    <property type="match status" value="1"/>
</dbReference>
<feature type="transmembrane region" description="Helical" evidence="8">
    <location>
        <begin position="12"/>
        <end position="32"/>
    </location>
</feature>
<evidence type="ECO:0000256" key="3">
    <source>
        <dbReference type="ARBA" id="ARBA00007520"/>
    </source>
</evidence>
<accession>A0A2U8FQT4</accession>
<keyword evidence="6 8" id="KW-1133">Transmembrane helix</keyword>
<feature type="transmembrane region" description="Helical" evidence="8">
    <location>
        <begin position="309"/>
        <end position="330"/>
    </location>
</feature>
<feature type="transmembrane region" description="Helical" evidence="8">
    <location>
        <begin position="52"/>
        <end position="71"/>
    </location>
</feature>
<dbReference type="Gene3D" id="1.20.1250.20">
    <property type="entry name" value="MFS general substrate transporter like domains"/>
    <property type="match status" value="1"/>
</dbReference>
<evidence type="ECO:0000259" key="9">
    <source>
        <dbReference type="PROSITE" id="PS50850"/>
    </source>
</evidence>
<keyword evidence="4" id="KW-0813">Transport</keyword>
<dbReference type="InterPro" id="IPR005829">
    <property type="entry name" value="Sugar_transporter_CS"/>
</dbReference>
<dbReference type="KEGG" id="aon:DEH84_08005"/>
<dbReference type="SUPFAM" id="SSF103473">
    <property type="entry name" value="MFS general substrate transporter"/>
    <property type="match status" value="1"/>
</dbReference>
<gene>
    <name evidence="10" type="ORF">DEH84_08005</name>
</gene>
<evidence type="ECO:0000256" key="6">
    <source>
        <dbReference type="ARBA" id="ARBA00022989"/>
    </source>
</evidence>
<dbReference type="GO" id="GO:0016020">
    <property type="term" value="C:membrane"/>
    <property type="evidence" value="ECO:0007669"/>
    <property type="project" value="UniProtKB-SubCell"/>
</dbReference>
<feature type="transmembrane region" description="Helical" evidence="8">
    <location>
        <begin position="164"/>
        <end position="186"/>
    </location>
</feature>
<evidence type="ECO:0000256" key="5">
    <source>
        <dbReference type="ARBA" id="ARBA00022692"/>
    </source>
</evidence>
<name>A0A2U8FQT4_9BURK</name>